<proteinExistence type="predicted"/>
<dbReference type="EMBL" id="GU474837">
    <property type="protein sequence ID" value="ADI16409.1"/>
    <property type="molecule type" value="Genomic_DNA"/>
</dbReference>
<dbReference type="AlphaFoldDB" id="E0XPR8"/>
<dbReference type="GO" id="GO:0046653">
    <property type="term" value="P:tetrahydrofolate metabolic process"/>
    <property type="evidence" value="ECO:0007669"/>
    <property type="project" value="InterPro"/>
</dbReference>
<organism evidence="1">
    <name type="scientific">uncultured bacterium HF770_09N20</name>
    <dbReference type="NCBI Taxonomy" id="710816"/>
    <lineage>
        <taxon>Bacteria</taxon>
        <taxon>environmental samples</taxon>
    </lineage>
</organism>
<dbReference type="InterPro" id="IPR006279">
    <property type="entry name" value="SoxD"/>
</dbReference>
<sequence>MSGVPVQIRNCTVDIATMIRIPCPYCGVRDHSEFVYGSDASVVYPELDAPAEAWLEAVFERDNIDGVQFETWQHLHGCRMWIVVERDTTNHQIHSVRPTHEGIQQALNGEANSVQEEDQ</sequence>
<dbReference type="Gene3D" id="3.30.2270.10">
    <property type="entry name" value="Folate-binding superfamily"/>
    <property type="match status" value="1"/>
</dbReference>
<accession>E0XPR8</accession>
<evidence type="ECO:0000313" key="1">
    <source>
        <dbReference type="EMBL" id="ADI16409.1"/>
    </source>
</evidence>
<dbReference type="GO" id="GO:0008115">
    <property type="term" value="F:sarcosine oxidase activity"/>
    <property type="evidence" value="ECO:0007669"/>
    <property type="project" value="InterPro"/>
</dbReference>
<dbReference type="InterPro" id="IPR038561">
    <property type="entry name" value="SoxD_sf"/>
</dbReference>
<protein>
    <submittedName>
        <fullName evidence="1">Sarcosine oxidase delta subunit</fullName>
    </submittedName>
</protein>
<reference evidence="1" key="1">
    <citation type="journal article" date="2011" name="Environ. Microbiol.">
        <title>Time-series analyses of Monterey Bay coastal microbial picoplankton using a 'genome proxy' microarray.</title>
        <authorList>
            <person name="Rich V.I."/>
            <person name="Pham V.D."/>
            <person name="Eppley J."/>
            <person name="Shi Y."/>
            <person name="DeLong E.F."/>
        </authorList>
    </citation>
    <scope>NUCLEOTIDE SEQUENCE</scope>
</reference>
<name>E0XPR8_9BACT</name>
<dbReference type="Pfam" id="PF04267">
    <property type="entry name" value="SoxD"/>
    <property type="match status" value="1"/>
</dbReference>